<sequence>MTLRPRLIVSDLDGTFLDPMGQVTAINRDAVVDAVDAGIGVLLATGRPPRWLGVIEDLPVGHPLVISSNGALLWDLQERRPLISHPVDAVVAQDAMAAIRDELPEVTFGVEIGMRFGHEPGWDWFEEAPVGDAFFTATGTDLVAEPFVKFLVQHVGLPSDPLAATVEQIVGDALTVTHSNFHSSIGLLEVSAPGVSKATLLQEWCIDQGIDAADVAAFGDMPNDRTMLEWVGQPHIMEQSHPSLHSVVGSSGRPAVRIGSNAASAVGARIREWL</sequence>
<organism evidence="1 2">
    <name type="scientific">Propioniferax innocua</name>
    <dbReference type="NCBI Taxonomy" id="1753"/>
    <lineage>
        <taxon>Bacteria</taxon>
        <taxon>Bacillati</taxon>
        <taxon>Actinomycetota</taxon>
        <taxon>Actinomycetes</taxon>
        <taxon>Propionibacteriales</taxon>
        <taxon>Propionibacteriaceae</taxon>
        <taxon>Propioniferax</taxon>
    </lineage>
</organism>
<dbReference type="Proteomes" id="UP000316196">
    <property type="component" value="Unassembled WGS sequence"/>
</dbReference>
<dbReference type="PANTHER" id="PTHR10000:SF8">
    <property type="entry name" value="HAD SUPERFAMILY HYDROLASE-LIKE, TYPE 3"/>
    <property type="match status" value="1"/>
</dbReference>
<proteinExistence type="predicted"/>
<dbReference type="Gene3D" id="3.40.50.1000">
    <property type="entry name" value="HAD superfamily/HAD-like"/>
    <property type="match status" value="1"/>
</dbReference>
<comment type="caution">
    <text evidence="1">The sequence shown here is derived from an EMBL/GenBank/DDBJ whole genome shotgun (WGS) entry which is preliminary data.</text>
</comment>
<dbReference type="PANTHER" id="PTHR10000">
    <property type="entry name" value="PHOSPHOSERINE PHOSPHATASE"/>
    <property type="match status" value="1"/>
</dbReference>
<dbReference type="RefSeq" id="WP_142092519.1">
    <property type="nucleotide sequence ID" value="NZ_BAAAMD010000001.1"/>
</dbReference>
<dbReference type="GO" id="GO:0016791">
    <property type="term" value="F:phosphatase activity"/>
    <property type="evidence" value="ECO:0007669"/>
    <property type="project" value="TreeGrafter"/>
</dbReference>
<evidence type="ECO:0000313" key="1">
    <source>
        <dbReference type="EMBL" id="TQL62713.1"/>
    </source>
</evidence>
<dbReference type="Gene3D" id="3.30.1240.10">
    <property type="match status" value="1"/>
</dbReference>
<dbReference type="OrthoDB" id="3180855at2"/>
<accession>A0A542ZQS9</accession>
<protein>
    <submittedName>
        <fullName evidence="1">Uncharacterized protein</fullName>
    </submittedName>
</protein>
<gene>
    <name evidence="1" type="ORF">FB460_0499</name>
</gene>
<dbReference type="Pfam" id="PF08282">
    <property type="entry name" value="Hydrolase_3"/>
    <property type="match status" value="1"/>
</dbReference>
<dbReference type="GO" id="GO:0000287">
    <property type="term" value="F:magnesium ion binding"/>
    <property type="evidence" value="ECO:0007669"/>
    <property type="project" value="TreeGrafter"/>
</dbReference>
<dbReference type="AlphaFoldDB" id="A0A542ZQS9"/>
<dbReference type="GO" id="GO:0005829">
    <property type="term" value="C:cytosol"/>
    <property type="evidence" value="ECO:0007669"/>
    <property type="project" value="TreeGrafter"/>
</dbReference>
<evidence type="ECO:0000313" key="2">
    <source>
        <dbReference type="Proteomes" id="UP000316196"/>
    </source>
</evidence>
<dbReference type="InterPro" id="IPR036412">
    <property type="entry name" value="HAD-like_sf"/>
</dbReference>
<name>A0A542ZQS9_9ACTN</name>
<dbReference type="SUPFAM" id="SSF56784">
    <property type="entry name" value="HAD-like"/>
    <property type="match status" value="1"/>
</dbReference>
<reference evidence="1 2" key="1">
    <citation type="submission" date="2019-06" db="EMBL/GenBank/DDBJ databases">
        <title>Sequencing the genomes of 1000 actinobacteria strains.</title>
        <authorList>
            <person name="Klenk H.-P."/>
        </authorList>
    </citation>
    <scope>NUCLEOTIDE SEQUENCE [LARGE SCALE GENOMIC DNA]</scope>
    <source>
        <strain evidence="1 2">DSM 8251</strain>
    </source>
</reference>
<dbReference type="EMBL" id="VFOR01000001">
    <property type="protein sequence ID" value="TQL62713.1"/>
    <property type="molecule type" value="Genomic_DNA"/>
</dbReference>
<keyword evidence="2" id="KW-1185">Reference proteome</keyword>
<dbReference type="InterPro" id="IPR023214">
    <property type="entry name" value="HAD_sf"/>
</dbReference>